<comment type="caution">
    <text evidence="2">The sequence shown here is derived from an EMBL/GenBank/DDBJ whole genome shotgun (WGS) entry which is preliminary data.</text>
</comment>
<reference evidence="2" key="1">
    <citation type="submission" date="2013-11" db="EMBL/GenBank/DDBJ databases">
        <title>Genome sequence of the fusiform rust pathogen reveals effectors for host alternation and coevolution with pine.</title>
        <authorList>
            <consortium name="DOE Joint Genome Institute"/>
            <person name="Smith K."/>
            <person name="Pendleton A."/>
            <person name="Kubisiak T."/>
            <person name="Anderson C."/>
            <person name="Salamov A."/>
            <person name="Aerts A."/>
            <person name="Riley R."/>
            <person name="Clum A."/>
            <person name="Lindquist E."/>
            <person name="Ence D."/>
            <person name="Campbell M."/>
            <person name="Kronenberg Z."/>
            <person name="Feau N."/>
            <person name="Dhillon B."/>
            <person name="Hamelin R."/>
            <person name="Burleigh J."/>
            <person name="Smith J."/>
            <person name="Yandell M."/>
            <person name="Nelson C."/>
            <person name="Grigoriev I."/>
            <person name="Davis J."/>
        </authorList>
    </citation>
    <scope>NUCLEOTIDE SEQUENCE</scope>
    <source>
        <strain evidence="2">G11</strain>
    </source>
</reference>
<dbReference type="Proteomes" id="UP000886653">
    <property type="component" value="Unassembled WGS sequence"/>
</dbReference>
<feature type="region of interest" description="Disordered" evidence="1">
    <location>
        <begin position="30"/>
        <end position="59"/>
    </location>
</feature>
<sequence>MDVFTWSLPFVGEKITDILIAILGICSKEELDEEEDEMPLETEETESDPDSPNAAASAERRQAIKNKIMAIGKMS</sequence>
<dbReference type="GO" id="GO:0033192">
    <property type="term" value="F:calmodulin-dependent protein phosphatase activity"/>
    <property type="evidence" value="ECO:0007669"/>
    <property type="project" value="InterPro"/>
</dbReference>
<evidence type="ECO:0000313" key="2">
    <source>
        <dbReference type="EMBL" id="KAG0139118.1"/>
    </source>
</evidence>
<accession>A0A9P6T674</accession>
<dbReference type="Gene3D" id="3.60.21.10">
    <property type="match status" value="1"/>
</dbReference>
<dbReference type="InterPro" id="IPR029052">
    <property type="entry name" value="Metallo-depent_PP-like"/>
</dbReference>
<dbReference type="AlphaFoldDB" id="A0A9P6T674"/>
<evidence type="ECO:0000256" key="1">
    <source>
        <dbReference type="SAM" id="MobiDB-lite"/>
    </source>
</evidence>
<dbReference type="PANTHER" id="PTHR45673">
    <property type="entry name" value="SERINE/THREONINE-PROTEIN PHOSPHATASE 2B CATALYTIC SUBUNIT 1-RELATED"/>
    <property type="match status" value="1"/>
</dbReference>
<dbReference type="EMBL" id="MU167791">
    <property type="protein sequence ID" value="KAG0139118.1"/>
    <property type="molecule type" value="Genomic_DNA"/>
</dbReference>
<dbReference type="GO" id="GO:0097720">
    <property type="term" value="P:calcineurin-mediated signaling"/>
    <property type="evidence" value="ECO:0007669"/>
    <property type="project" value="InterPro"/>
</dbReference>
<feature type="compositionally biased region" description="Acidic residues" evidence="1">
    <location>
        <begin position="30"/>
        <end position="49"/>
    </location>
</feature>
<dbReference type="SUPFAM" id="SSF56300">
    <property type="entry name" value="Metallo-dependent phosphatases"/>
    <property type="match status" value="1"/>
</dbReference>
<organism evidence="2 3">
    <name type="scientific">Cronartium quercuum f. sp. fusiforme G11</name>
    <dbReference type="NCBI Taxonomy" id="708437"/>
    <lineage>
        <taxon>Eukaryota</taxon>
        <taxon>Fungi</taxon>
        <taxon>Dikarya</taxon>
        <taxon>Basidiomycota</taxon>
        <taxon>Pucciniomycotina</taxon>
        <taxon>Pucciniomycetes</taxon>
        <taxon>Pucciniales</taxon>
        <taxon>Coleosporiaceae</taxon>
        <taxon>Cronartium</taxon>
    </lineage>
</organism>
<dbReference type="InterPro" id="IPR043360">
    <property type="entry name" value="PP2B"/>
</dbReference>
<keyword evidence="3" id="KW-1185">Reference proteome</keyword>
<evidence type="ECO:0000313" key="3">
    <source>
        <dbReference type="Proteomes" id="UP000886653"/>
    </source>
</evidence>
<dbReference type="OrthoDB" id="5593063at2759"/>
<name>A0A9P6T674_9BASI</name>
<gene>
    <name evidence="2" type="ORF">CROQUDRAFT_102138</name>
</gene>
<protein>
    <submittedName>
        <fullName evidence="2">Uncharacterized protein</fullName>
    </submittedName>
</protein>
<proteinExistence type="predicted"/>